<dbReference type="InterPro" id="IPR006566">
    <property type="entry name" value="FBD"/>
</dbReference>
<dbReference type="PANTHER" id="PTHR34709:SF54">
    <property type="entry name" value="GENOME ASSEMBLY, CHROMOSOME: II"/>
    <property type="match status" value="1"/>
</dbReference>
<dbReference type="InterPro" id="IPR055312">
    <property type="entry name" value="FBL15-like"/>
</dbReference>
<reference evidence="2" key="1">
    <citation type="submission" date="2015-06" db="UniProtKB">
        <authorList>
            <consortium name="EnsemblPlants"/>
        </authorList>
    </citation>
    <scope>IDENTIFICATION</scope>
</reference>
<dbReference type="InterPro" id="IPR036397">
    <property type="entry name" value="RNaseH_sf"/>
</dbReference>
<accession>M8BRZ8</accession>
<dbReference type="AlphaFoldDB" id="M8BRZ8"/>
<dbReference type="Gene3D" id="3.30.420.10">
    <property type="entry name" value="Ribonuclease H-like superfamily/Ribonuclease H"/>
    <property type="match status" value="1"/>
</dbReference>
<name>M8BRZ8_AEGTA</name>
<dbReference type="Pfam" id="PF08387">
    <property type="entry name" value="FBD"/>
    <property type="match status" value="1"/>
</dbReference>
<proteinExistence type="predicted"/>
<dbReference type="PANTHER" id="PTHR34709">
    <property type="entry name" value="OS10G0396666 PROTEIN"/>
    <property type="match status" value="1"/>
</dbReference>
<dbReference type="InterPro" id="IPR055411">
    <property type="entry name" value="LRR_FXL15/At3g58940/PEG3-like"/>
</dbReference>
<dbReference type="SUPFAM" id="SSF53098">
    <property type="entry name" value="Ribonuclease H-like"/>
    <property type="match status" value="1"/>
</dbReference>
<dbReference type="GO" id="GO:0015074">
    <property type="term" value="P:DNA integration"/>
    <property type="evidence" value="ECO:0007669"/>
    <property type="project" value="InterPro"/>
</dbReference>
<dbReference type="GO" id="GO:0003676">
    <property type="term" value="F:nucleic acid binding"/>
    <property type="evidence" value="ECO:0007669"/>
    <property type="project" value="InterPro"/>
</dbReference>
<dbReference type="PROSITE" id="PS50994">
    <property type="entry name" value="INTEGRASE"/>
    <property type="match status" value="1"/>
</dbReference>
<feature type="region of interest" description="Disordered" evidence="1">
    <location>
        <begin position="574"/>
        <end position="601"/>
    </location>
</feature>
<protein>
    <submittedName>
        <fullName evidence="2">Retrovirus-related Pol polyprotein from transposon TNT 1-94</fullName>
    </submittedName>
</protein>
<feature type="compositionally biased region" description="Pro residues" evidence="1">
    <location>
        <begin position="585"/>
        <end position="597"/>
    </location>
</feature>
<evidence type="ECO:0000256" key="1">
    <source>
        <dbReference type="SAM" id="MobiDB-lite"/>
    </source>
</evidence>
<dbReference type="SUPFAM" id="SSF52047">
    <property type="entry name" value="RNI-like"/>
    <property type="match status" value="1"/>
</dbReference>
<dbReference type="InterPro" id="IPR001584">
    <property type="entry name" value="Integrase_cat-core"/>
</dbReference>
<dbReference type="EnsemblPlants" id="EMT09589">
    <property type="protein sequence ID" value="EMT09589"/>
    <property type="gene ID" value="F775_21369"/>
</dbReference>
<organism evidence="2">
    <name type="scientific">Aegilops tauschii</name>
    <name type="common">Tausch's goatgrass</name>
    <name type="synonym">Aegilops squarrosa</name>
    <dbReference type="NCBI Taxonomy" id="37682"/>
    <lineage>
        <taxon>Eukaryota</taxon>
        <taxon>Viridiplantae</taxon>
        <taxon>Streptophyta</taxon>
        <taxon>Embryophyta</taxon>
        <taxon>Tracheophyta</taxon>
        <taxon>Spermatophyta</taxon>
        <taxon>Magnoliopsida</taxon>
        <taxon>Liliopsida</taxon>
        <taxon>Poales</taxon>
        <taxon>Poaceae</taxon>
        <taxon>BOP clade</taxon>
        <taxon>Pooideae</taxon>
        <taxon>Triticodae</taxon>
        <taxon>Triticeae</taxon>
        <taxon>Triticinae</taxon>
        <taxon>Aegilops</taxon>
    </lineage>
</organism>
<sequence>MLVDNYNRFMWAVFLASKNEVDEAIVKHQAIVEVECCHKLCVLLAGRGGEFTSATFYKHCDEKGVQRHLAAPYSPQWNDVINRRNQLVLGMIVFRDVPFPSLEAALVRIPTPPPAVSLIEIRVPPKQRLRGESAFPKPNQNQDRAGSAVVKSLLRAVARLAPEKLVFRLPSYLIGRHRLPIDLPRFDGATSIALDFPSPFSLRVPAGANFPALEALSLTYCITDLDAWLSCCPRLRKLRLCRALFPNHKCDIRVNSPSLQELVVYRELSLTQHVDVVAPALKELTLSFSTKKLISISVLAPLVEKVSWHCCYSGSYIVFGLWGINKLQLQTAERQGQLSSLQIHAYADTSFLHAEAGNFAQEIEKHMVAAFSVLELHLTAKGHAFAGFVFHLLGMDRVGCGTQSLKVILRKSAMKGGCSPLCPCEFPNWKPQIICLAALEEVEFNGFEGEDHEFDLLKLILGCAPMLKRMIVKLSQETSASNDGCTKIYNIFEACSSVECDVYGNSVESASFCVDATGALRRCPKFEICKVEAPAHRPIFGPVGCQAPDLHASTGEIAVTQVVFLLLDAHENKKRMGSAGQPRARPWPPRRGSPEPSPLQLTGVARQMQLRRDGRKKAVPSAAYLCISTCLLPLVAAPPGEGSNIAIIARYMSVAASPCSSVFAARHC</sequence>
<dbReference type="InterPro" id="IPR012337">
    <property type="entry name" value="RNaseH-like_sf"/>
</dbReference>
<dbReference type="Pfam" id="PF24758">
    <property type="entry name" value="LRR_At5g56370"/>
    <property type="match status" value="1"/>
</dbReference>
<evidence type="ECO:0000313" key="2">
    <source>
        <dbReference type="EnsemblPlants" id="EMT09589"/>
    </source>
</evidence>